<evidence type="ECO:0000256" key="2">
    <source>
        <dbReference type="ARBA" id="ARBA00022777"/>
    </source>
</evidence>
<evidence type="ECO:0000259" key="4">
    <source>
        <dbReference type="Pfam" id="PF00294"/>
    </source>
</evidence>
<dbReference type="RefSeq" id="WP_157413535.1">
    <property type="nucleotide sequence ID" value="NZ_BAAAMK010000002.1"/>
</dbReference>
<evidence type="ECO:0000256" key="1">
    <source>
        <dbReference type="ARBA" id="ARBA00022679"/>
    </source>
</evidence>
<evidence type="ECO:0000313" key="6">
    <source>
        <dbReference type="Proteomes" id="UP001499954"/>
    </source>
</evidence>
<dbReference type="InterPro" id="IPR011611">
    <property type="entry name" value="PfkB_dom"/>
</dbReference>
<dbReference type="Pfam" id="PF00294">
    <property type="entry name" value="PfkB"/>
    <property type="match status" value="2"/>
</dbReference>
<organism evidence="5 6">
    <name type="scientific">Agromyces allii</name>
    <dbReference type="NCBI Taxonomy" id="393607"/>
    <lineage>
        <taxon>Bacteria</taxon>
        <taxon>Bacillati</taxon>
        <taxon>Actinomycetota</taxon>
        <taxon>Actinomycetes</taxon>
        <taxon>Micrococcales</taxon>
        <taxon>Microbacteriaceae</taxon>
        <taxon>Agromyces</taxon>
    </lineage>
</organism>
<dbReference type="PANTHER" id="PTHR46566">
    <property type="entry name" value="1-PHOSPHOFRUCTOKINASE-RELATED"/>
    <property type="match status" value="1"/>
</dbReference>
<name>A0ABP5BM30_9MICO</name>
<feature type="compositionally biased region" description="Basic and acidic residues" evidence="3">
    <location>
        <begin position="131"/>
        <end position="140"/>
    </location>
</feature>
<dbReference type="EMBL" id="BAAAMK010000002">
    <property type="protein sequence ID" value="GAA1946297.1"/>
    <property type="molecule type" value="Genomic_DNA"/>
</dbReference>
<evidence type="ECO:0000256" key="3">
    <source>
        <dbReference type="SAM" id="MobiDB-lite"/>
    </source>
</evidence>
<feature type="region of interest" description="Disordered" evidence="3">
    <location>
        <begin position="127"/>
        <end position="164"/>
    </location>
</feature>
<evidence type="ECO:0000313" key="5">
    <source>
        <dbReference type="EMBL" id="GAA1946297.1"/>
    </source>
</evidence>
<protein>
    <submittedName>
        <fullName evidence="5">1-phosphofructokinase family hexose kinase</fullName>
    </submittedName>
</protein>
<feature type="compositionally biased region" description="Acidic residues" evidence="3">
    <location>
        <begin position="377"/>
        <end position="389"/>
    </location>
</feature>
<accession>A0ABP5BM30</accession>
<keyword evidence="6" id="KW-1185">Reference proteome</keyword>
<dbReference type="Proteomes" id="UP001499954">
    <property type="component" value="Unassembled WGS sequence"/>
</dbReference>
<dbReference type="Gene3D" id="3.40.1190.20">
    <property type="match status" value="2"/>
</dbReference>
<feature type="region of interest" description="Disordered" evidence="3">
    <location>
        <begin position="347"/>
        <end position="389"/>
    </location>
</feature>
<feature type="domain" description="Carbohydrate kinase PfkB" evidence="4">
    <location>
        <begin position="15"/>
        <end position="124"/>
    </location>
</feature>
<keyword evidence="1" id="KW-0808">Transferase</keyword>
<keyword evidence="2" id="KW-0418">Kinase</keyword>
<dbReference type="PANTHER" id="PTHR46566:SF5">
    <property type="entry name" value="1-PHOSPHOFRUCTOKINASE"/>
    <property type="match status" value="1"/>
</dbReference>
<reference evidence="6" key="1">
    <citation type="journal article" date="2019" name="Int. J. Syst. Evol. Microbiol.">
        <title>The Global Catalogue of Microorganisms (GCM) 10K type strain sequencing project: providing services to taxonomists for standard genome sequencing and annotation.</title>
        <authorList>
            <consortium name="The Broad Institute Genomics Platform"/>
            <consortium name="The Broad Institute Genome Sequencing Center for Infectious Disease"/>
            <person name="Wu L."/>
            <person name="Ma J."/>
        </authorList>
    </citation>
    <scope>NUCLEOTIDE SEQUENCE [LARGE SCALE GENOMIC DNA]</scope>
    <source>
        <strain evidence="6">JCM 13584</strain>
    </source>
</reference>
<proteinExistence type="predicted"/>
<feature type="domain" description="Carbohydrate kinase PfkB" evidence="4">
    <location>
        <begin position="168"/>
        <end position="307"/>
    </location>
</feature>
<comment type="caution">
    <text evidence="5">The sequence shown here is derived from an EMBL/GenBank/DDBJ whole genome shotgun (WGS) entry which is preliminary data.</text>
</comment>
<dbReference type="InterPro" id="IPR029056">
    <property type="entry name" value="Ribokinase-like"/>
</dbReference>
<dbReference type="PROSITE" id="PS00583">
    <property type="entry name" value="PFKB_KINASES_1"/>
    <property type="match status" value="1"/>
</dbReference>
<dbReference type="SUPFAM" id="SSF53613">
    <property type="entry name" value="Ribokinase-like"/>
    <property type="match status" value="2"/>
</dbReference>
<sequence length="389" mass="39404">MILTVTPNPALDLTWHVERLVPGETHRVPAGASRAGGKGVNVARVLHAQGVDVLALATAGGATGDEFAADLVASGVPHELVPVRGATRRSIAIVDTDAAHTAVLNEHGSPLSSDEAAALDAAVLDAAQQARDARAEHGEAGEGDERDGRGERPPATSGAHPNNLDGRELDVVVISGSLPPGYAPERLGALVTALNAAGLRAIVDTSGPGLLEAARAGAYALKPNGEELAAATGLTDPEAGARRLLELGATLVVVSLGGDGLLLVSRAEAGRPVRARLPRVLRGNATGAGDAAVAAIAATIAESIAFDADSPRAADARRRLARKAVAWSASAVLVPLAGELSPEHAALEAEVVVDPPRTAPTEHPDRPRNTAGAETTDTTDDTETAEDPA</sequence>
<gene>
    <name evidence="5" type="ORF">GCM10009717_10760</name>
</gene>
<dbReference type="InterPro" id="IPR002173">
    <property type="entry name" value="Carboh/pur_kinase_PfkB_CS"/>
</dbReference>